<feature type="transmembrane region" description="Helical" evidence="1">
    <location>
        <begin position="151"/>
        <end position="177"/>
    </location>
</feature>
<evidence type="ECO:0000313" key="4">
    <source>
        <dbReference type="Proteomes" id="UP000236000"/>
    </source>
</evidence>
<feature type="transmembrane region" description="Helical" evidence="1">
    <location>
        <begin position="106"/>
        <end position="131"/>
    </location>
</feature>
<keyword evidence="1" id="KW-1133">Transmembrane helix</keyword>
<dbReference type="InterPro" id="IPR025196">
    <property type="entry name" value="DUF4126"/>
</dbReference>
<dbReference type="AlphaFoldDB" id="A0A2N8HES8"/>
<name>A0A2N8HES8_9BACT</name>
<reference evidence="3 4" key="1">
    <citation type="journal article" date="2017" name="BMC Genomics">
        <title>Genome sequencing of 39 Akkermansia muciniphila isolates reveals its population structure, genomic and functional diverisity, and global distribution in mammalian gut microbiotas.</title>
        <authorList>
            <person name="Guo X."/>
            <person name="Li S."/>
            <person name="Zhang J."/>
            <person name="Wu F."/>
            <person name="Li X."/>
            <person name="Wu D."/>
            <person name="Zhang M."/>
            <person name="Ou Z."/>
            <person name="Jie Z."/>
            <person name="Yan Q."/>
            <person name="Li P."/>
            <person name="Yi J."/>
            <person name="Peng Y."/>
        </authorList>
    </citation>
    <scope>NUCLEOTIDE SEQUENCE [LARGE SCALE GENOMIC DNA]</scope>
    <source>
        <strain evidence="3 4">GP24</strain>
    </source>
</reference>
<dbReference type="Proteomes" id="UP000236000">
    <property type="component" value="Unassembled WGS sequence"/>
</dbReference>
<evidence type="ECO:0000256" key="1">
    <source>
        <dbReference type="SAM" id="Phobius"/>
    </source>
</evidence>
<dbReference type="Pfam" id="PF13548">
    <property type="entry name" value="DUF4126"/>
    <property type="match status" value="1"/>
</dbReference>
<evidence type="ECO:0000313" key="3">
    <source>
        <dbReference type="EMBL" id="PNC18780.1"/>
    </source>
</evidence>
<keyword evidence="1" id="KW-0812">Transmembrane</keyword>
<proteinExistence type="predicted"/>
<evidence type="ECO:0000259" key="2">
    <source>
        <dbReference type="Pfam" id="PF13548"/>
    </source>
</evidence>
<comment type="caution">
    <text evidence="3">The sequence shown here is derived from an EMBL/GenBank/DDBJ whole genome shotgun (WGS) entry which is preliminary data.</text>
</comment>
<sequence length="200" mass="19778">MNMEAVMGVLLGIGLGAACGFRIFVPLLVASIAIRGGFLTVTPEFAWLGGTAALVTLSVATLLEIAAYYIPVIDHTLDVLGAPAAIIAGTILAAGFIGHMDPMLKWGLAAIAGGGAAGIIHGGMAAIRGAASAATGGMGNSIVTTAETASASIIAVLACVLPVLGVLLAGTAIYFLVRMGLKLKRKLARSGNGHAGNSAA</sequence>
<feature type="transmembrane region" description="Helical" evidence="1">
    <location>
        <begin position="45"/>
        <end position="70"/>
    </location>
</feature>
<dbReference type="EMBL" id="PJKA01000006">
    <property type="protein sequence ID" value="PNC18780.1"/>
    <property type="molecule type" value="Genomic_DNA"/>
</dbReference>
<accession>A0A2N8HES8</accession>
<feature type="domain" description="DUF4126" evidence="2">
    <location>
        <begin position="9"/>
        <end position="179"/>
    </location>
</feature>
<gene>
    <name evidence="3" type="ORF">CXU22_03000</name>
</gene>
<dbReference type="RefSeq" id="WP_102712419.1">
    <property type="nucleotide sequence ID" value="NZ_PJKA01000006.1"/>
</dbReference>
<organism evidence="3 4">
    <name type="scientific">Akkermansia muciniphila</name>
    <dbReference type="NCBI Taxonomy" id="239935"/>
    <lineage>
        <taxon>Bacteria</taxon>
        <taxon>Pseudomonadati</taxon>
        <taxon>Verrucomicrobiota</taxon>
        <taxon>Verrucomicrobiia</taxon>
        <taxon>Verrucomicrobiales</taxon>
        <taxon>Akkermansiaceae</taxon>
        <taxon>Akkermansia</taxon>
    </lineage>
</organism>
<dbReference type="OrthoDB" id="288613at2"/>
<keyword evidence="1" id="KW-0472">Membrane</keyword>
<feature type="transmembrane region" description="Helical" evidence="1">
    <location>
        <begin position="6"/>
        <end position="33"/>
    </location>
</feature>
<protein>
    <submittedName>
        <fullName evidence="3">DUF4126 domain-containing protein</fullName>
    </submittedName>
</protein>
<feature type="transmembrane region" description="Helical" evidence="1">
    <location>
        <begin position="82"/>
        <end position="99"/>
    </location>
</feature>